<dbReference type="Proteomes" id="UP001732700">
    <property type="component" value="Chromosome 5D"/>
</dbReference>
<proteinExistence type="predicted"/>
<name>A0ACD5YC70_AVESA</name>
<sequence length="694" mass="77376">MASPLNKLVRPSDLWISSAHVLLVLHHRGGDKNEVAMVLVFVRSDGQKGVIAASMEIFWSSSSAAHHSRSSVVQLLTPMAEGQPLRALVPAVCWCYLTFFLPAGVPKGRILRSCAAAFNIAPVPSGVVPGDDEGGRGIKLICKSGGEGPDGVLLFLFRVFSIKVEDYNVFFHIFLLSFEVVLIESQKEEKPQTTMGEAVDRLVKETTAALSLTTTALSPPPPPSTAMPIFEGGVLLGYVDIFLPPPSSSSSGGGLVFGSSKEIRISRRSPASDRCPPLAVLQVIGPYSMRCKLTAQQQQPDDDPRRRRSLLLHTLHSTCLKQRMTAVVDAAGGEEELHLVAMQSKVKKGVPCFWCWSAQTGLYAACLWMLNQRCLAIVLDLDQTVVSSYNNNTFKALIEKIDSRLEDHESDAATQSTLRHQRSKVSEDHTFLKDFVDKRAITVDQQTVRTQDEKSMLYKPSGLRQVILRPVIRVPTRNAVLTCLDPMDPESSYFVNIRPGWDELKSCLINNSGCTRSYKVYVCTMAGRYYALEVWRLLDPQGSLINSEEISQRVICVRSDSKKSLQRVFRKSLCHPNLAMVIDDRMDVWDEKDKRRVHNLPAYNPTSVSPEDKVVHCPSVLQNVRSITRKVHKGFFSEFDGVLLKTVDELMYENDVLDLPYPPDVGDYLQLKNNKIKRHSDAPIYHPKMQVGLN</sequence>
<dbReference type="EnsemblPlants" id="AVESA.00010b.r2.5DG0947650.1">
    <property type="protein sequence ID" value="AVESA.00010b.r2.5DG0947650.1.CDS"/>
    <property type="gene ID" value="AVESA.00010b.r2.5DG0947650"/>
</dbReference>
<organism evidence="1 2">
    <name type="scientific">Avena sativa</name>
    <name type="common">Oat</name>
    <dbReference type="NCBI Taxonomy" id="4498"/>
    <lineage>
        <taxon>Eukaryota</taxon>
        <taxon>Viridiplantae</taxon>
        <taxon>Streptophyta</taxon>
        <taxon>Embryophyta</taxon>
        <taxon>Tracheophyta</taxon>
        <taxon>Spermatophyta</taxon>
        <taxon>Magnoliopsida</taxon>
        <taxon>Liliopsida</taxon>
        <taxon>Poales</taxon>
        <taxon>Poaceae</taxon>
        <taxon>BOP clade</taxon>
        <taxon>Pooideae</taxon>
        <taxon>Poodae</taxon>
        <taxon>Poeae</taxon>
        <taxon>Poeae Chloroplast Group 1 (Aveneae type)</taxon>
        <taxon>Aveninae</taxon>
        <taxon>Avena</taxon>
    </lineage>
</organism>
<reference evidence="1" key="1">
    <citation type="submission" date="2021-05" db="EMBL/GenBank/DDBJ databases">
        <authorList>
            <person name="Scholz U."/>
            <person name="Mascher M."/>
            <person name="Fiebig A."/>
        </authorList>
    </citation>
    <scope>NUCLEOTIDE SEQUENCE [LARGE SCALE GENOMIC DNA]</scope>
</reference>
<accession>A0ACD5YC70</accession>
<keyword evidence="2" id="KW-1185">Reference proteome</keyword>
<evidence type="ECO:0000313" key="2">
    <source>
        <dbReference type="Proteomes" id="UP001732700"/>
    </source>
</evidence>
<reference evidence="1" key="2">
    <citation type="submission" date="2025-09" db="UniProtKB">
        <authorList>
            <consortium name="EnsemblPlants"/>
        </authorList>
    </citation>
    <scope>IDENTIFICATION</scope>
</reference>
<evidence type="ECO:0000313" key="1">
    <source>
        <dbReference type="EnsemblPlants" id="AVESA.00010b.r2.5DG0947650.1.CDS"/>
    </source>
</evidence>
<protein>
    <submittedName>
        <fullName evidence="1">Uncharacterized protein</fullName>
    </submittedName>
</protein>